<sequence>MREASRELRVGVVGIGARCYLAALADSSPIGARLVAAADTAPDA</sequence>
<accession>U1Q5Q9</accession>
<name>U1Q5Q9_9ACTO</name>
<feature type="non-terminal residue" evidence="1">
    <location>
        <position position="44"/>
    </location>
</feature>
<evidence type="ECO:0000313" key="1">
    <source>
        <dbReference type="EMBL" id="ERH23220.1"/>
    </source>
</evidence>
<evidence type="ECO:0000313" key="2">
    <source>
        <dbReference type="Proteomes" id="UP000016498"/>
    </source>
</evidence>
<dbReference type="EMBL" id="AWSD01000029">
    <property type="protein sequence ID" value="ERH23220.1"/>
    <property type="molecule type" value="Genomic_DNA"/>
</dbReference>
<protein>
    <recommendedName>
        <fullName evidence="3">Gfo/Idh/MocA-like oxidoreductase N-terminal domain-containing protein</fullName>
    </recommendedName>
</protein>
<dbReference type="Proteomes" id="UP000016498">
    <property type="component" value="Unassembled WGS sequence"/>
</dbReference>
<comment type="caution">
    <text evidence="1">The sequence shown here is derived from an EMBL/GenBank/DDBJ whole genome shotgun (WGS) entry which is preliminary data.</text>
</comment>
<proteinExistence type="predicted"/>
<reference evidence="1 2" key="1">
    <citation type="submission" date="2013-06" db="EMBL/GenBank/DDBJ databases">
        <authorList>
            <person name="Weinstock G."/>
            <person name="Sodergren E."/>
            <person name="Lobos E.A."/>
            <person name="Fulton L."/>
            <person name="Fulton R."/>
            <person name="Courtney L."/>
            <person name="Fronick C."/>
            <person name="O'Laughlin M."/>
            <person name="Godfrey J."/>
            <person name="Wilson R.M."/>
            <person name="Miner T."/>
            <person name="Farmer C."/>
            <person name="Delehaunty K."/>
            <person name="Cordes M."/>
            <person name="Minx P."/>
            <person name="Tomlinson C."/>
            <person name="Chen J."/>
            <person name="Wollam A."/>
            <person name="Pepin K.H."/>
            <person name="Bhonagiri V."/>
            <person name="Zhang X."/>
            <person name="Warren W."/>
            <person name="Mitreva M."/>
            <person name="Mardis E.R."/>
            <person name="Wilson R.K."/>
        </authorList>
    </citation>
    <scope>NUCLEOTIDE SEQUENCE [LARGE SCALE GENOMIC DNA]</scope>
    <source>
        <strain evidence="1 2">F0510</strain>
    </source>
</reference>
<dbReference type="HOGENOM" id="CLU_3225919_0_0_11"/>
<evidence type="ECO:0008006" key="3">
    <source>
        <dbReference type="Google" id="ProtNLM"/>
    </source>
</evidence>
<dbReference type="AlphaFoldDB" id="U1Q5Q9"/>
<organism evidence="1 2">
    <name type="scientific">Actinomyces johnsonii F0510</name>
    <dbReference type="NCBI Taxonomy" id="1227262"/>
    <lineage>
        <taxon>Bacteria</taxon>
        <taxon>Bacillati</taxon>
        <taxon>Actinomycetota</taxon>
        <taxon>Actinomycetes</taxon>
        <taxon>Actinomycetales</taxon>
        <taxon>Actinomycetaceae</taxon>
        <taxon>Actinomyces</taxon>
    </lineage>
</organism>
<gene>
    <name evidence="1" type="ORF">HMPREF1549_00254</name>
</gene>